<dbReference type="GeneID" id="110427577"/>
<reference evidence="3" key="1">
    <citation type="submission" date="2025-08" db="UniProtKB">
        <authorList>
            <consortium name="RefSeq"/>
        </authorList>
    </citation>
    <scope>IDENTIFICATION</scope>
    <source>
        <tissue evidence="3">Leaf</tissue>
    </source>
</reference>
<sequence length="107" mass="12121">MDGKRQIDQPKVTKRKKDHGLRKGKLDLKKEKEKVKFFAGLLAEVRAVQAELIEAIDSLHDPAESDLHLKCQQLRRVNTQGALLNTMMRNYIDRTLAVLLASEGKGN</sequence>
<name>A0A6J1BHP4_9ROSI</name>
<dbReference type="AlphaFoldDB" id="A0A6J1BHP4"/>
<accession>A0A6J1BHP4</accession>
<dbReference type="OrthoDB" id="959645at2759"/>
<evidence type="ECO:0000313" key="2">
    <source>
        <dbReference type="Proteomes" id="UP000504621"/>
    </source>
</evidence>
<evidence type="ECO:0000256" key="1">
    <source>
        <dbReference type="SAM" id="MobiDB-lite"/>
    </source>
</evidence>
<protein>
    <submittedName>
        <fullName evidence="3">Uncharacterized protein LOC110427577</fullName>
    </submittedName>
</protein>
<dbReference type="Proteomes" id="UP000504621">
    <property type="component" value="Unplaced"/>
</dbReference>
<dbReference type="RefSeq" id="XP_021298810.1">
    <property type="nucleotide sequence ID" value="XM_021443135.1"/>
</dbReference>
<evidence type="ECO:0000313" key="3">
    <source>
        <dbReference type="RefSeq" id="XP_021298810.1"/>
    </source>
</evidence>
<proteinExistence type="predicted"/>
<gene>
    <name evidence="3" type="primary">LOC110427577</name>
</gene>
<feature type="compositionally biased region" description="Basic residues" evidence="1">
    <location>
        <begin position="12"/>
        <end position="23"/>
    </location>
</feature>
<organism evidence="2 3">
    <name type="scientific">Herrania umbratica</name>
    <dbReference type="NCBI Taxonomy" id="108875"/>
    <lineage>
        <taxon>Eukaryota</taxon>
        <taxon>Viridiplantae</taxon>
        <taxon>Streptophyta</taxon>
        <taxon>Embryophyta</taxon>
        <taxon>Tracheophyta</taxon>
        <taxon>Spermatophyta</taxon>
        <taxon>Magnoliopsida</taxon>
        <taxon>eudicotyledons</taxon>
        <taxon>Gunneridae</taxon>
        <taxon>Pentapetalae</taxon>
        <taxon>rosids</taxon>
        <taxon>malvids</taxon>
        <taxon>Malvales</taxon>
        <taxon>Malvaceae</taxon>
        <taxon>Byttnerioideae</taxon>
        <taxon>Herrania</taxon>
    </lineage>
</organism>
<feature type="region of interest" description="Disordered" evidence="1">
    <location>
        <begin position="1"/>
        <end position="24"/>
    </location>
</feature>
<keyword evidence="2" id="KW-1185">Reference proteome</keyword>